<comment type="caution">
    <text evidence="1">The sequence shown here is derived from an EMBL/GenBank/DDBJ whole genome shotgun (WGS) entry which is preliminary data.</text>
</comment>
<gene>
    <name evidence="1" type="ORF">B0H15DRAFT_807907</name>
</gene>
<proteinExistence type="predicted"/>
<dbReference type="AlphaFoldDB" id="A0AAD6TJX0"/>
<keyword evidence="2" id="KW-1185">Reference proteome</keyword>
<dbReference type="Proteomes" id="UP001222325">
    <property type="component" value="Unassembled WGS sequence"/>
</dbReference>
<reference evidence="1" key="1">
    <citation type="submission" date="2023-03" db="EMBL/GenBank/DDBJ databases">
        <title>Massive genome expansion in bonnet fungi (Mycena s.s.) driven by repeated elements and novel gene families across ecological guilds.</title>
        <authorList>
            <consortium name="Lawrence Berkeley National Laboratory"/>
            <person name="Harder C.B."/>
            <person name="Miyauchi S."/>
            <person name="Viragh M."/>
            <person name="Kuo A."/>
            <person name="Thoen E."/>
            <person name="Andreopoulos B."/>
            <person name="Lu D."/>
            <person name="Skrede I."/>
            <person name="Drula E."/>
            <person name="Henrissat B."/>
            <person name="Morin E."/>
            <person name="Kohler A."/>
            <person name="Barry K."/>
            <person name="LaButti K."/>
            <person name="Morin E."/>
            <person name="Salamov A."/>
            <person name="Lipzen A."/>
            <person name="Mereny Z."/>
            <person name="Hegedus B."/>
            <person name="Baldrian P."/>
            <person name="Stursova M."/>
            <person name="Weitz H."/>
            <person name="Taylor A."/>
            <person name="Grigoriev I.V."/>
            <person name="Nagy L.G."/>
            <person name="Martin F."/>
            <person name="Kauserud H."/>
        </authorList>
    </citation>
    <scope>NUCLEOTIDE SEQUENCE</scope>
    <source>
        <strain evidence="1">CBHHK173m</strain>
    </source>
</reference>
<sequence>MSKVAQTVPRFRKGCCVGLLIQDPVQQACCSQLVADSSPYRKGCCDRGPALIQDPNTTIFHPPHIYRSPGICGESSSLVVPQLLEVLGSALEKSHSVTRTHCWYRVLVVCWLAKTQAESIEAVATTLLTVWEKRQGHQAWRLENKLYKRMRAKSDAKYINDKWGTEADKAELLGRKLKPLAREVNNTTKLLWAQNTTQEWEDEAELPQVHTPDAEPAREVDAKLEQGVKDEESESVIELHTLERPRRMRLQSCQLHGLLVSDNREDSNEVVAIRVVSWGFPWELARAFRGEALESESEAPRGCINADVNAKAMFCVIQRQNSAAVEVQRRWCSCSQRDGGAAGAWEGEGRGTGTRTGASVDIANSSILGAASIRNDVQTPADGGAICHHWF</sequence>
<evidence type="ECO:0000313" key="2">
    <source>
        <dbReference type="Proteomes" id="UP001222325"/>
    </source>
</evidence>
<dbReference type="EMBL" id="JARJCN010000237">
    <property type="protein sequence ID" value="KAJ7062406.1"/>
    <property type="molecule type" value="Genomic_DNA"/>
</dbReference>
<evidence type="ECO:0000313" key="1">
    <source>
        <dbReference type="EMBL" id="KAJ7062406.1"/>
    </source>
</evidence>
<name>A0AAD6TJX0_9AGAR</name>
<accession>A0AAD6TJX0</accession>
<organism evidence="1 2">
    <name type="scientific">Mycena belliarum</name>
    <dbReference type="NCBI Taxonomy" id="1033014"/>
    <lineage>
        <taxon>Eukaryota</taxon>
        <taxon>Fungi</taxon>
        <taxon>Dikarya</taxon>
        <taxon>Basidiomycota</taxon>
        <taxon>Agaricomycotina</taxon>
        <taxon>Agaricomycetes</taxon>
        <taxon>Agaricomycetidae</taxon>
        <taxon>Agaricales</taxon>
        <taxon>Marasmiineae</taxon>
        <taxon>Mycenaceae</taxon>
        <taxon>Mycena</taxon>
    </lineage>
</organism>
<protein>
    <submittedName>
        <fullName evidence="1">Uncharacterized protein</fullName>
    </submittedName>
</protein>